<reference evidence="12" key="3">
    <citation type="submission" date="2022-09" db="EMBL/GenBank/DDBJ databases">
        <title>Complete genome sequence of Vulcanisaeta souniana.</title>
        <authorList>
            <person name="Kato S."/>
            <person name="Itoh T."/>
            <person name="Ohkuma M."/>
        </authorList>
    </citation>
    <scope>NUCLEOTIDE SEQUENCE [LARGE SCALE GENOMIC DNA]</scope>
    <source>
        <strain evidence="12">JCM 11219</strain>
    </source>
</reference>
<comment type="function">
    <text evidence="7">Part of the RFC clamp loader complex which loads the PCNA sliding clamp onto DNA.</text>
</comment>
<evidence type="ECO:0000256" key="1">
    <source>
        <dbReference type="ARBA" id="ARBA00006878"/>
    </source>
</evidence>
<dbReference type="AlphaFoldDB" id="A0A830EFS5"/>
<dbReference type="EMBL" id="AP026830">
    <property type="protein sequence ID" value="BDR93229.1"/>
    <property type="molecule type" value="Genomic_DNA"/>
</dbReference>
<name>A0A830EFS5_9CREN</name>
<dbReference type="GO" id="GO:0005524">
    <property type="term" value="F:ATP binding"/>
    <property type="evidence" value="ECO:0007669"/>
    <property type="project" value="UniProtKB-UniRule"/>
</dbReference>
<dbReference type="Proteomes" id="UP000657075">
    <property type="component" value="Unassembled WGS sequence"/>
</dbReference>
<keyword evidence="3 7" id="KW-0235">DNA replication</keyword>
<dbReference type="GO" id="GO:0003689">
    <property type="term" value="F:DNA clamp loader activity"/>
    <property type="evidence" value="ECO:0007669"/>
    <property type="project" value="UniProtKB-UniRule"/>
</dbReference>
<dbReference type="PANTHER" id="PTHR23389">
    <property type="entry name" value="CHROMOSOME TRANSMISSION FIDELITY FACTOR 18"/>
    <property type="match status" value="1"/>
</dbReference>
<evidence type="ECO:0000313" key="12">
    <source>
        <dbReference type="Proteomes" id="UP001060771"/>
    </source>
</evidence>
<evidence type="ECO:0000259" key="8">
    <source>
        <dbReference type="SMART" id="SM00382"/>
    </source>
</evidence>
<comment type="similarity">
    <text evidence="1 7">Belongs to the activator 1 small subunits family. RfcL subfamily.</text>
</comment>
<dbReference type="GO" id="GO:0006260">
    <property type="term" value="P:DNA replication"/>
    <property type="evidence" value="ECO:0007669"/>
    <property type="project" value="UniProtKB-UniRule"/>
</dbReference>
<evidence type="ECO:0000256" key="6">
    <source>
        <dbReference type="ARBA" id="ARBA00032141"/>
    </source>
</evidence>
<dbReference type="CDD" id="cd18140">
    <property type="entry name" value="HLD_clamp_RFC"/>
    <property type="match status" value="1"/>
</dbReference>
<evidence type="ECO:0000313" key="9">
    <source>
        <dbReference type="EMBL" id="BDR93229.1"/>
    </source>
</evidence>
<dbReference type="InterPro" id="IPR013725">
    <property type="entry name" value="DNA_replication_fac_RFC1_C"/>
</dbReference>
<dbReference type="Gene3D" id="3.40.50.300">
    <property type="entry name" value="P-loop containing nucleotide triphosphate hydrolases"/>
    <property type="match status" value="1"/>
</dbReference>
<proteinExistence type="inferred from homology"/>
<feature type="binding site" evidence="7">
    <location>
        <begin position="53"/>
        <end position="60"/>
    </location>
    <ligand>
        <name>ATP</name>
        <dbReference type="ChEBI" id="CHEBI:30616"/>
    </ligand>
</feature>
<evidence type="ECO:0000256" key="7">
    <source>
        <dbReference type="HAMAP-Rule" id="MF_01508"/>
    </source>
</evidence>
<protein>
    <recommendedName>
        <fullName evidence="2 7">Replication factor C large subunit</fullName>
        <shortName evidence="7">RFC large subunit</shortName>
    </recommendedName>
    <alternativeName>
        <fullName evidence="6 7">Clamp loader large subunit</fullName>
    </alternativeName>
</protein>
<dbReference type="HAMAP" id="MF_01508">
    <property type="entry name" value="RfcL"/>
    <property type="match status" value="1"/>
</dbReference>
<evidence type="ECO:0000256" key="2">
    <source>
        <dbReference type="ARBA" id="ARBA00014793"/>
    </source>
</evidence>
<dbReference type="GO" id="GO:0016887">
    <property type="term" value="F:ATP hydrolysis activity"/>
    <property type="evidence" value="ECO:0007669"/>
    <property type="project" value="InterPro"/>
</dbReference>
<evidence type="ECO:0000313" key="11">
    <source>
        <dbReference type="Proteomes" id="UP000657075"/>
    </source>
</evidence>
<keyword evidence="5 7" id="KW-0067">ATP-binding</keyword>
<dbReference type="SUPFAM" id="SSF52540">
    <property type="entry name" value="P-loop containing nucleoside triphosphate hydrolases"/>
    <property type="match status" value="1"/>
</dbReference>
<reference evidence="10" key="2">
    <citation type="submission" date="2020-09" db="EMBL/GenBank/DDBJ databases">
        <authorList>
            <person name="Sun Q."/>
            <person name="Ohkuma M."/>
        </authorList>
    </citation>
    <scope>NUCLEOTIDE SEQUENCE</scope>
    <source>
        <strain evidence="10">JCM 11219</strain>
    </source>
</reference>
<dbReference type="Pfam" id="PF00004">
    <property type="entry name" value="AAA"/>
    <property type="match status" value="1"/>
</dbReference>
<sequence length="437" mass="49416">MTLLSRRITWIEKYRPRRLSDVVNQEEAKRALLDWINSWEKGKPSKKAVMLVGPPGTGKTTLAYALANEKGYEVLELNASDIRTGDRIRQVIGGSMKMGSLFGFRGRIILFDEVDGLNVREDRGGLAAIVELIRESTWPIIMTANNPWDPKFRELRDEAAVIQLKPLGEDDILTILRRICNSEDIKCEEDALKLIAVASGGDVRAAINDLQAAAEGKKVLTRDDVTVTERAHQFDMFKVLDRVFHARRFDEARSVTFLPSFDWESYYPWALDNIPSVYAKSMDAISSALDNLSLSDVVKGRIARTQEWELMPYMLELMTAGVALVHNKPPLARFVRLAFPERIRLMAKTKEIRQLRDTLINRLRIELHASSSEVTLYYVPLLRLMASSDAFKKKLLERLMRVMGYSLESVEKALGIGVSTGGEGGGAERESTKRTRR</sequence>
<dbReference type="GO" id="GO:0005663">
    <property type="term" value="C:DNA replication factor C complex"/>
    <property type="evidence" value="ECO:0007669"/>
    <property type="project" value="InterPro"/>
</dbReference>
<dbReference type="InterPro" id="IPR047854">
    <property type="entry name" value="RFC_lid"/>
</dbReference>
<dbReference type="Pfam" id="PF08519">
    <property type="entry name" value="RFC1"/>
    <property type="match status" value="1"/>
</dbReference>
<evidence type="ECO:0000256" key="5">
    <source>
        <dbReference type="ARBA" id="ARBA00022840"/>
    </source>
</evidence>
<dbReference type="InterPro" id="IPR027417">
    <property type="entry name" value="P-loop_NTPase"/>
</dbReference>
<dbReference type="PANTHER" id="PTHR23389:SF6">
    <property type="entry name" value="REPLICATION FACTOR C SUBUNIT 1"/>
    <property type="match status" value="1"/>
</dbReference>
<evidence type="ECO:0000313" key="10">
    <source>
        <dbReference type="EMBL" id="GGI78601.1"/>
    </source>
</evidence>
<dbReference type="CDD" id="cd00009">
    <property type="entry name" value="AAA"/>
    <property type="match status" value="1"/>
</dbReference>
<accession>A0A830EFS5</accession>
<gene>
    <name evidence="7" type="primary">rfcL</name>
    <name evidence="10" type="ORF">GCM10007112_14300</name>
    <name evidence="9" type="ORF">Vsou_23220</name>
</gene>
<feature type="domain" description="AAA+ ATPase" evidence="8">
    <location>
        <begin position="45"/>
        <end position="167"/>
    </location>
</feature>
<dbReference type="Gene3D" id="1.10.8.60">
    <property type="match status" value="1"/>
</dbReference>
<reference evidence="9" key="4">
    <citation type="journal article" date="2023" name="Microbiol. Resour. Announc.">
        <title>Complete Genome Sequence of Vulcanisaeta souniana Strain IC-059, a Hyperthermophilic Archaeon Isolated from Hot Spring Water in Japan.</title>
        <authorList>
            <person name="Kato S."/>
            <person name="Itoh T."/>
            <person name="Wu L."/>
            <person name="Ma J."/>
            <person name="Ohkuma M."/>
        </authorList>
    </citation>
    <scope>NUCLEOTIDE SEQUENCE</scope>
    <source>
        <strain evidence="9">JCM 11219</strain>
    </source>
</reference>
<dbReference type="EMBL" id="BMNM01000005">
    <property type="protein sequence ID" value="GGI78601.1"/>
    <property type="molecule type" value="Genomic_DNA"/>
</dbReference>
<keyword evidence="4 7" id="KW-0547">Nucleotide-binding</keyword>
<dbReference type="Proteomes" id="UP001060771">
    <property type="component" value="Chromosome"/>
</dbReference>
<organism evidence="10 11">
    <name type="scientific">Vulcanisaeta souniana JCM 11219</name>
    <dbReference type="NCBI Taxonomy" id="1293586"/>
    <lineage>
        <taxon>Archaea</taxon>
        <taxon>Thermoproteota</taxon>
        <taxon>Thermoprotei</taxon>
        <taxon>Thermoproteales</taxon>
        <taxon>Thermoproteaceae</taxon>
        <taxon>Vulcanisaeta</taxon>
    </lineage>
</organism>
<dbReference type="Pfam" id="PF21960">
    <property type="entry name" value="RCF1-5-like_lid"/>
    <property type="match status" value="1"/>
</dbReference>
<dbReference type="SMART" id="SM00382">
    <property type="entry name" value="AAA"/>
    <property type="match status" value="1"/>
</dbReference>
<dbReference type="InterPro" id="IPR003593">
    <property type="entry name" value="AAA+_ATPase"/>
</dbReference>
<evidence type="ECO:0000256" key="3">
    <source>
        <dbReference type="ARBA" id="ARBA00022705"/>
    </source>
</evidence>
<reference evidence="10" key="1">
    <citation type="journal article" date="2014" name="Int. J. Syst. Evol. Microbiol.">
        <title>Complete genome sequence of Corynebacterium casei LMG S-19264T (=DSM 44701T), isolated from a smear-ripened cheese.</title>
        <authorList>
            <consortium name="US DOE Joint Genome Institute (JGI-PGF)"/>
            <person name="Walter F."/>
            <person name="Albersmeier A."/>
            <person name="Kalinowski J."/>
            <person name="Ruckert C."/>
        </authorList>
    </citation>
    <scope>NUCLEOTIDE SEQUENCE</scope>
    <source>
        <strain evidence="10">JCM 11219</strain>
    </source>
</reference>
<comment type="subunit">
    <text evidence="7">Heteromultimer composed of small subunits (RfcS) and large subunits (RfcL).</text>
</comment>
<dbReference type="InterPro" id="IPR003959">
    <property type="entry name" value="ATPase_AAA_core"/>
</dbReference>
<keyword evidence="12" id="KW-1185">Reference proteome</keyword>
<dbReference type="NCBIfam" id="NF003229">
    <property type="entry name" value="PRK04195.1-5"/>
    <property type="match status" value="1"/>
</dbReference>
<dbReference type="InterPro" id="IPR023935">
    <property type="entry name" value="Rep_factor-C_lsu"/>
</dbReference>
<evidence type="ECO:0000256" key="4">
    <source>
        <dbReference type="ARBA" id="ARBA00022741"/>
    </source>
</evidence>